<feature type="domain" description="Major facilitator superfamily (MFS) profile" evidence="8">
    <location>
        <begin position="29"/>
        <end position="455"/>
    </location>
</feature>
<dbReference type="PANTHER" id="PTHR43791:SF32">
    <property type="entry name" value="MAJOR FACILITATOR SUPERFAMILY (MFS) PROFILE DOMAIN-CONTAINING PROTEIN"/>
    <property type="match status" value="1"/>
</dbReference>
<dbReference type="GO" id="GO:0022857">
    <property type="term" value="F:transmembrane transporter activity"/>
    <property type="evidence" value="ECO:0007669"/>
    <property type="project" value="InterPro"/>
</dbReference>
<dbReference type="InterPro" id="IPR020846">
    <property type="entry name" value="MFS_dom"/>
</dbReference>
<dbReference type="Proteomes" id="UP000813444">
    <property type="component" value="Unassembled WGS sequence"/>
</dbReference>
<dbReference type="PANTHER" id="PTHR43791">
    <property type="entry name" value="PERMEASE-RELATED"/>
    <property type="match status" value="1"/>
</dbReference>
<protein>
    <submittedName>
        <fullName evidence="9">Alternative sulfate transporter</fullName>
    </submittedName>
</protein>
<dbReference type="InterPro" id="IPR011701">
    <property type="entry name" value="MFS"/>
</dbReference>
<evidence type="ECO:0000313" key="9">
    <source>
        <dbReference type="EMBL" id="KAH7304701.1"/>
    </source>
</evidence>
<gene>
    <name evidence="9" type="ORF">B0I35DRAFT_362676</name>
</gene>
<keyword evidence="5 7" id="KW-0472">Membrane</keyword>
<keyword evidence="10" id="KW-1185">Reference proteome</keyword>
<evidence type="ECO:0000313" key="10">
    <source>
        <dbReference type="Proteomes" id="UP000813444"/>
    </source>
</evidence>
<accession>A0A8K0SFE3</accession>
<comment type="subcellular location">
    <subcellularLocation>
        <location evidence="1">Membrane</location>
        <topology evidence="1">Multi-pass membrane protein</topology>
    </subcellularLocation>
</comment>
<evidence type="ECO:0000256" key="4">
    <source>
        <dbReference type="ARBA" id="ARBA00022989"/>
    </source>
</evidence>
<dbReference type="GO" id="GO:0016020">
    <property type="term" value="C:membrane"/>
    <property type="evidence" value="ECO:0007669"/>
    <property type="project" value="UniProtKB-SubCell"/>
</dbReference>
<feature type="transmembrane region" description="Helical" evidence="7">
    <location>
        <begin position="396"/>
        <end position="416"/>
    </location>
</feature>
<feature type="region of interest" description="Disordered" evidence="6">
    <location>
        <begin position="458"/>
        <end position="477"/>
    </location>
</feature>
<dbReference type="EMBL" id="JAGPNK010000021">
    <property type="protein sequence ID" value="KAH7304701.1"/>
    <property type="molecule type" value="Genomic_DNA"/>
</dbReference>
<dbReference type="Gene3D" id="1.20.1250.20">
    <property type="entry name" value="MFS general substrate transporter like domains"/>
    <property type="match status" value="2"/>
</dbReference>
<dbReference type="InterPro" id="IPR036259">
    <property type="entry name" value="MFS_trans_sf"/>
</dbReference>
<feature type="compositionally biased region" description="Basic and acidic residues" evidence="6">
    <location>
        <begin position="467"/>
        <end position="477"/>
    </location>
</feature>
<feature type="transmembrane region" description="Helical" evidence="7">
    <location>
        <begin position="157"/>
        <end position="178"/>
    </location>
</feature>
<comment type="caution">
    <text evidence="9">The sequence shown here is derived from an EMBL/GenBank/DDBJ whole genome shotgun (WGS) entry which is preliminary data.</text>
</comment>
<name>A0A8K0SFE3_9HYPO</name>
<dbReference type="OrthoDB" id="2985014at2759"/>
<dbReference type="FunFam" id="1.20.1250.20:FF:000516">
    <property type="entry name" value="Alternative sulfate transporter"/>
    <property type="match status" value="1"/>
</dbReference>
<evidence type="ECO:0000256" key="1">
    <source>
        <dbReference type="ARBA" id="ARBA00004141"/>
    </source>
</evidence>
<feature type="transmembrane region" description="Helical" evidence="7">
    <location>
        <begin position="190"/>
        <end position="210"/>
    </location>
</feature>
<evidence type="ECO:0000256" key="5">
    <source>
        <dbReference type="ARBA" id="ARBA00023136"/>
    </source>
</evidence>
<dbReference type="PROSITE" id="PS50850">
    <property type="entry name" value="MFS"/>
    <property type="match status" value="1"/>
</dbReference>
<feature type="transmembrane region" description="Helical" evidence="7">
    <location>
        <begin position="125"/>
        <end position="145"/>
    </location>
</feature>
<dbReference type="SUPFAM" id="SSF103473">
    <property type="entry name" value="MFS general substrate transporter"/>
    <property type="match status" value="1"/>
</dbReference>
<evidence type="ECO:0000256" key="6">
    <source>
        <dbReference type="SAM" id="MobiDB-lite"/>
    </source>
</evidence>
<proteinExistence type="predicted"/>
<keyword evidence="4 7" id="KW-1133">Transmembrane helix</keyword>
<evidence type="ECO:0000256" key="2">
    <source>
        <dbReference type="ARBA" id="ARBA00022448"/>
    </source>
</evidence>
<evidence type="ECO:0000259" key="8">
    <source>
        <dbReference type="PROSITE" id="PS50850"/>
    </source>
</evidence>
<feature type="transmembrane region" description="Helical" evidence="7">
    <location>
        <begin position="94"/>
        <end position="113"/>
    </location>
</feature>
<keyword evidence="2" id="KW-0813">Transport</keyword>
<feature type="transmembrane region" description="Helical" evidence="7">
    <location>
        <begin position="428"/>
        <end position="451"/>
    </location>
</feature>
<dbReference type="AlphaFoldDB" id="A0A8K0SFE3"/>
<feature type="transmembrane region" description="Helical" evidence="7">
    <location>
        <begin position="306"/>
        <end position="326"/>
    </location>
</feature>
<dbReference type="Pfam" id="PF07690">
    <property type="entry name" value="MFS_1"/>
    <property type="match status" value="1"/>
</dbReference>
<evidence type="ECO:0000256" key="3">
    <source>
        <dbReference type="ARBA" id="ARBA00022692"/>
    </source>
</evidence>
<feature type="transmembrane region" description="Helical" evidence="7">
    <location>
        <begin position="333"/>
        <end position="353"/>
    </location>
</feature>
<organism evidence="9 10">
    <name type="scientific">Stachybotrys elegans</name>
    <dbReference type="NCBI Taxonomy" id="80388"/>
    <lineage>
        <taxon>Eukaryota</taxon>
        <taxon>Fungi</taxon>
        <taxon>Dikarya</taxon>
        <taxon>Ascomycota</taxon>
        <taxon>Pezizomycotina</taxon>
        <taxon>Sordariomycetes</taxon>
        <taxon>Hypocreomycetidae</taxon>
        <taxon>Hypocreales</taxon>
        <taxon>Stachybotryaceae</taxon>
        <taxon>Stachybotrys</taxon>
    </lineage>
</organism>
<sequence length="477" mass="53270">MERKPTDVVTKTWSEEEERRVVRKLDCLLMPLLVLGFFALQLDRSNISNALTSTITEDLGVTRRDISGGNQLQLAGIIIAEIPANLLLQKVGSAPWLVIQCFCWGMVGMFQAFIHNRSSYFATRFLLGFFEAGYIPGSMLIMSLFYKRNEIGRRTAIFYFGNYFSAGTGSLIAAGVLRMSGLHGLAGWQWLFLIDGSATLIMCIAFLFLLPYSPLRTLPICRIKKLDFFSDEERHVMQSRVLLDDPSKGAKFSEMSVKSILRTLSTYNLWTHCFINLLGLVPKGGLQLYTPTVIRELGFDRTTANALASVPNYGVCVISFIVSYFSDRMGLRGPWCIFICAFPMVFSGVLFGLPSGTDRWTRYGIFTLLGSANGIVQTLNDAWLSSNAQSHQQRSIGLALCVIGSNLGGLAGQQLFQEEDAPRYTKAFIAILALYAGSMAMVGVQMGIYTWKNKRLSRENTTSEETTGEKENWRFQL</sequence>
<evidence type="ECO:0000256" key="7">
    <source>
        <dbReference type="SAM" id="Phobius"/>
    </source>
</evidence>
<keyword evidence="3 7" id="KW-0812">Transmembrane</keyword>
<reference evidence="9" key="1">
    <citation type="journal article" date="2021" name="Nat. Commun.">
        <title>Genetic determinants of endophytism in the Arabidopsis root mycobiome.</title>
        <authorList>
            <person name="Mesny F."/>
            <person name="Miyauchi S."/>
            <person name="Thiergart T."/>
            <person name="Pickel B."/>
            <person name="Atanasova L."/>
            <person name="Karlsson M."/>
            <person name="Huettel B."/>
            <person name="Barry K.W."/>
            <person name="Haridas S."/>
            <person name="Chen C."/>
            <person name="Bauer D."/>
            <person name="Andreopoulos W."/>
            <person name="Pangilinan J."/>
            <person name="LaButti K."/>
            <person name="Riley R."/>
            <person name="Lipzen A."/>
            <person name="Clum A."/>
            <person name="Drula E."/>
            <person name="Henrissat B."/>
            <person name="Kohler A."/>
            <person name="Grigoriev I.V."/>
            <person name="Martin F.M."/>
            <person name="Hacquard S."/>
        </authorList>
    </citation>
    <scope>NUCLEOTIDE SEQUENCE</scope>
    <source>
        <strain evidence="9">MPI-CAGE-CH-0235</strain>
    </source>
</reference>